<protein>
    <submittedName>
        <fullName evidence="4">Putative O-methyltransferase YrrM</fullName>
    </submittedName>
</protein>
<dbReference type="GO" id="GO:0032259">
    <property type="term" value="P:methylation"/>
    <property type="evidence" value="ECO:0007669"/>
    <property type="project" value="UniProtKB-KW"/>
</dbReference>
<evidence type="ECO:0000256" key="2">
    <source>
        <dbReference type="ARBA" id="ARBA00022679"/>
    </source>
</evidence>
<keyword evidence="5" id="KW-1185">Reference proteome</keyword>
<evidence type="ECO:0000256" key="3">
    <source>
        <dbReference type="ARBA" id="ARBA00022691"/>
    </source>
</evidence>
<organism evidence="4 5">
    <name type="scientific">Silvibacterium bohemicum</name>
    <dbReference type="NCBI Taxonomy" id="1577686"/>
    <lineage>
        <taxon>Bacteria</taxon>
        <taxon>Pseudomonadati</taxon>
        <taxon>Acidobacteriota</taxon>
        <taxon>Terriglobia</taxon>
        <taxon>Terriglobales</taxon>
        <taxon>Acidobacteriaceae</taxon>
        <taxon>Silvibacterium</taxon>
    </lineage>
</organism>
<sequence>MTQELWTAVDEYSNALLVGADPALDAARERSQQSGLPDIAVSPSQGKFLSLLARIHGAKKILEFGALGGYSTIWLARALPADGRLITLEADPKHADVAKANIASAGFEKLVDVRVGKALDTLPKIDAEGPFDFVFIDADKANIPAYFTWTLEHSHPGSVIVVDNVVRDGRVIEAESTDPSIQGIRRFNEMLAKEPRVSATTIQTVGSKGYDGFTLAVVNA</sequence>
<dbReference type="PROSITE" id="PS51682">
    <property type="entry name" value="SAM_OMT_I"/>
    <property type="match status" value="1"/>
</dbReference>
<dbReference type="PANTHER" id="PTHR10509">
    <property type="entry name" value="O-METHYLTRANSFERASE-RELATED"/>
    <property type="match status" value="1"/>
</dbReference>
<name>A0A841JPQ4_9BACT</name>
<accession>A0A841JPQ4</accession>
<comment type="caution">
    <text evidence="4">The sequence shown here is derived from an EMBL/GenBank/DDBJ whole genome shotgun (WGS) entry which is preliminary data.</text>
</comment>
<dbReference type="InterPro" id="IPR029063">
    <property type="entry name" value="SAM-dependent_MTases_sf"/>
</dbReference>
<dbReference type="GO" id="GO:0008171">
    <property type="term" value="F:O-methyltransferase activity"/>
    <property type="evidence" value="ECO:0007669"/>
    <property type="project" value="InterPro"/>
</dbReference>
<proteinExistence type="predicted"/>
<keyword evidence="1 4" id="KW-0489">Methyltransferase</keyword>
<keyword evidence="3" id="KW-0949">S-adenosyl-L-methionine</keyword>
<dbReference type="EMBL" id="JACHEK010000002">
    <property type="protein sequence ID" value="MBB6143303.1"/>
    <property type="molecule type" value="Genomic_DNA"/>
</dbReference>
<keyword evidence="2 4" id="KW-0808">Transferase</keyword>
<dbReference type="Pfam" id="PF01596">
    <property type="entry name" value="Methyltransf_3"/>
    <property type="match status" value="1"/>
</dbReference>
<dbReference type="AlphaFoldDB" id="A0A841JPQ4"/>
<evidence type="ECO:0000313" key="4">
    <source>
        <dbReference type="EMBL" id="MBB6143303.1"/>
    </source>
</evidence>
<dbReference type="Proteomes" id="UP000538666">
    <property type="component" value="Unassembled WGS sequence"/>
</dbReference>
<evidence type="ECO:0000313" key="5">
    <source>
        <dbReference type="Proteomes" id="UP000538666"/>
    </source>
</evidence>
<dbReference type="OrthoDB" id="9799672at2"/>
<dbReference type="RefSeq" id="WP_050062199.1">
    <property type="nucleotide sequence ID" value="NZ_JACHEK010000002.1"/>
</dbReference>
<dbReference type="Gene3D" id="3.40.50.150">
    <property type="entry name" value="Vaccinia Virus protein VP39"/>
    <property type="match status" value="1"/>
</dbReference>
<dbReference type="InterPro" id="IPR002935">
    <property type="entry name" value="SAM_O-MeTrfase"/>
</dbReference>
<dbReference type="InterPro" id="IPR050362">
    <property type="entry name" value="Cation-dep_OMT"/>
</dbReference>
<gene>
    <name evidence="4" type="ORF">HNQ77_001247</name>
</gene>
<dbReference type="SUPFAM" id="SSF53335">
    <property type="entry name" value="S-adenosyl-L-methionine-dependent methyltransferases"/>
    <property type="match status" value="1"/>
</dbReference>
<dbReference type="GO" id="GO:0008757">
    <property type="term" value="F:S-adenosylmethionine-dependent methyltransferase activity"/>
    <property type="evidence" value="ECO:0007669"/>
    <property type="project" value="TreeGrafter"/>
</dbReference>
<dbReference type="CDD" id="cd02440">
    <property type="entry name" value="AdoMet_MTases"/>
    <property type="match status" value="1"/>
</dbReference>
<evidence type="ECO:0000256" key="1">
    <source>
        <dbReference type="ARBA" id="ARBA00022603"/>
    </source>
</evidence>
<dbReference type="PANTHER" id="PTHR10509:SF14">
    <property type="entry name" value="CAFFEOYL-COA O-METHYLTRANSFERASE 3-RELATED"/>
    <property type="match status" value="1"/>
</dbReference>
<reference evidence="4 5" key="1">
    <citation type="submission" date="2020-08" db="EMBL/GenBank/DDBJ databases">
        <title>Genomic Encyclopedia of Type Strains, Phase IV (KMG-IV): sequencing the most valuable type-strain genomes for metagenomic binning, comparative biology and taxonomic classification.</title>
        <authorList>
            <person name="Goeker M."/>
        </authorList>
    </citation>
    <scope>NUCLEOTIDE SEQUENCE [LARGE SCALE GENOMIC DNA]</scope>
    <source>
        <strain evidence="4 5">DSM 103733</strain>
    </source>
</reference>